<accession>A0A5C5X1F5</accession>
<evidence type="ECO:0000313" key="2">
    <source>
        <dbReference type="EMBL" id="TWT56630.1"/>
    </source>
</evidence>
<gene>
    <name evidence="2" type="ORF">CA85_41640</name>
</gene>
<evidence type="ECO:0000256" key="1">
    <source>
        <dbReference type="SAM" id="MobiDB-lite"/>
    </source>
</evidence>
<organism evidence="2 3">
    <name type="scientific">Allorhodopirellula solitaria</name>
    <dbReference type="NCBI Taxonomy" id="2527987"/>
    <lineage>
        <taxon>Bacteria</taxon>
        <taxon>Pseudomonadati</taxon>
        <taxon>Planctomycetota</taxon>
        <taxon>Planctomycetia</taxon>
        <taxon>Pirellulales</taxon>
        <taxon>Pirellulaceae</taxon>
        <taxon>Allorhodopirellula</taxon>
    </lineage>
</organism>
<dbReference type="Proteomes" id="UP000318053">
    <property type="component" value="Unassembled WGS sequence"/>
</dbReference>
<name>A0A5C5X1F5_9BACT</name>
<keyword evidence="3" id="KW-1185">Reference proteome</keyword>
<reference evidence="2 3" key="1">
    <citation type="submission" date="2019-02" db="EMBL/GenBank/DDBJ databases">
        <title>Deep-cultivation of Planctomycetes and their phenomic and genomic characterization uncovers novel biology.</title>
        <authorList>
            <person name="Wiegand S."/>
            <person name="Jogler M."/>
            <person name="Boedeker C."/>
            <person name="Pinto D."/>
            <person name="Vollmers J."/>
            <person name="Rivas-Marin E."/>
            <person name="Kohn T."/>
            <person name="Peeters S.H."/>
            <person name="Heuer A."/>
            <person name="Rast P."/>
            <person name="Oberbeckmann S."/>
            <person name="Bunk B."/>
            <person name="Jeske O."/>
            <person name="Meyerdierks A."/>
            <person name="Storesund J.E."/>
            <person name="Kallscheuer N."/>
            <person name="Luecker S."/>
            <person name="Lage O.M."/>
            <person name="Pohl T."/>
            <person name="Merkel B.J."/>
            <person name="Hornburger P."/>
            <person name="Mueller R.-W."/>
            <person name="Bruemmer F."/>
            <person name="Labrenz M."/>
            <person name="Spormann A.M."/>
            <person name="Op Den Camp H."/>
            <person name="Overmann J."/>
            <person name="Amann R."/>
            <person name="Jetten M.S.M."/>
            <person name="Mascher T."/>
            <person name="Medema M.H."/>
            <person name="Devos D.P."/>
            <person name="Kaster A.-K."/>
            <person name="Ovreas L."/>
            <person name="Rohde M."/>
            <person name="Galperin M.Y."/>
            <person name="Jogler C."/>
        </authorList>
    </citation>
    <scope>NUCLEOTIDE SEQUENCE [LARGE SCALE GENOMIC DNA]</scope>
    <source>
        <strain evidence="2 3">CA85</strain>
    </source>
</reference>
<feature type="compositionally biased region" description="Polar residues" evidence="1">
    <location>
        <begin position="1"/>
        <end position="13"/>
    </location>
</feature>
<evidence type="ECO:0000313" key="3">
    <source>
        <dbReference type="Proteomes" id="UP000318053"/>
    </source>
</evidence>
<dbReference type="AlphaFoldDB" id="A0A5C5X1F5"/>
<protein>
    <submittedName>
        <fullName evidence="2">Uncharacterized protein</fullName>
    </submittedName>
</protein>
<sequence>MQIGASISVQPNKRSAYPNSDAIPCHSGHEPGLLESVYEAELA</sequence>
<comment type="caution">
    <text evidence="2">The sequence shown here is derived from an EMBL/GenBank/DDBJ whole genome shotgun (WGS) entry which is preliminary data.</text>
</comment>
<proteinExistence type="predicted"/>
<feature type="region of interest" description="Disordered" evidence="1">
    <location>
        <begin position="1"/>
        <end position="30"/>
    </location>
</feature>
<dbReference type="EMBL" id="SJPK01000012">
    <property type="protein sequence ID" value="TWT56630.1"/>
    <property type="molecule type" value="Genomic_DNA"/>
</dbReference>